<organism evidence="2 3">
    <name type="scientific">Candidatus Micropelagius thuwalensis</name>
    <dbReference type="NCBI Taxonomy" id="1397666"/>
    <lineage>
        <taxon>Bacteria</taxon>
        <taxon>Pseudomonadati</taxon>
        <taxon>Pseudomonadota</taxon>
        <taxon>Alphaproteobacteria</taxon>
        <taxon>PS1 clade</taxon>
        <taxon>Candidatus Micropelagius</taxon>
    </lineage>
</organism>
<comment type="caution">
    <text evidence="2">The sequence shown here is derived from an EMBL/GenBank/DDBJ whole genome shotgun (WGS) entry which is preliminary data.</text>
</comment>
<reference evidence="2 3" key="1">
    <citation type="journal article" date="2014" name="FEMS Microbiol. Ecol.">
        <title>Genomic differentiation among two strains of the PS1 clade isolated from geographically separated marine habitats.</title>
        <authorList>
            <person name="Jimenez-Infante F."/>
            <person name="Ngugi D.K."/>
            <person name="Alam I."/>
            <person name="Rashid M."/>
            <person name="Baalawi W."/>
            <person name="Kamau A.A."/>
            <person name="Bajic V.B."/>
            <person name="Stingl U."/>
        </authorList>
    </citation>
    <scope>NUCLEOTIDE SEQUENCE [LARGE SCALE GENOMIC DNA]</scope>
    <source>
        <strain evidence="2 3">RS24</strain>
    </source>
</reference>
<gene>
    <name evidence="2" type="primary">ruvC</name>
    <name evidence="2" type="ORF">RS24_01172</name>
</gene>
<feature type="transmembrane region" description="Helical" evidence="1">
    <location>
        <begin position="6"/>
        <end position="22"/>
    </location>
</feature>
<dbReference type="EMBL" id="AWXE01000004">
    <property type="protein sequence ID" value="ERL46179.1"/>
    <property type="molecule type" value="Genomic_DNA"/>
</dbReference>
<accession>U2W9B4</accession>
<keyword evidence="1" id="KW-1133">Transmembrane helix</keyword>
<keyword evidence="3" id="KW-1185">Reference proteome</keyword>
<feature type="transmembrane region" description="Helical" evidence="1">
    <location>
        <begin position="186"/>
        <end position="204"/>
    </location>
</feature>
<evidence type="ECO:0000313" key="3">
    <source>
        <dbReference type="Proteomes" id="UP000016762"/>
    </source>
</evidence>
<dbReference type="RefSeq" id="WP_021777158.1">
    <property type="nucleotide sequence ID" value="NZ_AWXE01000004.1"/>
</dbReference>
<keyword evidence="1" id="KW-0472">Membrane</keyword>
<protein>
    <submittedName>
        <fullName evidence="2">Crossover junction endodeoxyribonuclease RuvC protein</fullName>
        <ecNumber evidence="2">3.1.22.4</ecNumber>
    </submittedName>
</protein>
<keyword evidence="2" id="KW-0378">Hydrolase</keyword>
<evidence type="ECO:0000313" key="2">
    <source>
        <dbReference type="EMBL" id="ERL46179.1"/>
    </source>
</evidence>
<dbReference type="STRING" id="1397666.RS24_01172"/>
<dbReference type="EC" id="3.1.22.4" evidence="2"/>
<keyword evidence="1" id="KW-0812">Transmembrane</keyword>
<dbReference type="Gene3D" id="3.30.70.100">
    <property type="match status" value="1"/>
</dbReference>
<name>U2W9B4_9PROT</name>
<dbReference type="GO" id="GO:0016787">
    <property type="term" value="F:hydrolase activity"/>
    <property type="evidence" value="ECO:0007669"/>
    <property type="project" value="UniProtKB-KW"/>
</dbReference>
<dbReference type="AlphaFoldDB" id="U2W9B4"/>
<dbReference type="Proteomes" id="UP000016762">
    <property type="component" value="Unassembled WGS sequence"/>
</dbReference>
<sequence length="205" mass="23651">MSWEIWITALVLYGIFCLWYFNTKGPLSTDEIDKYIKDAEAQTLGADLNDLRKFLEEDDGKEFVMQNMLTLKTGEVPHPVTGEMTHPRKLIQLYFQPFMKSIFKRAGHPVHQALRLGGRIDAWDCPEDPGYRVWAMVRYRSRRDMMVSLAKPEFAHLHVFKQSALSMTEAYPTSMQMSLFMRPHKAVALILLLLASLAQNITLIV</sequence>
<dbReference type="OrthoDB" id="8911774at2"/>
<evidence type="ECO:0000256" key="1">
    <source>
        <dbReference type="SAM" id="Phobius"/>
    </source>
</evidence>
<proteinExistence type="predicted"/>